<reference evidence="8" key="1">
    <citation type="submission" date="2015-12" db="EMBL/GenBank/DDBJ databases">
        <authorList>
            <person name="Shamseldin A."/>
            <person name="Moawad H."/>
            <person name="Abd El-Rahim W.M."/>
            <person name="Sadowsky M.J."/>
        </authorList>
    </citation>
    <scope>NUCLEOTIDE SEQUENCE [LARGE SCALE GENOMIC DNA]</scope>
    <source>
        <strain evidence="8">JAM AC0309</strain>
    </source>
</reference>
<dbReference type="PANTHER" id="PTHR34294">
    <property type="entry name" value="TRANSCRIPTIONAL REGULATOR-RELATED"/>
    <property type="match status" value="1"/>
</dbReference>
<evidence type="ECO:0000256" key="3">
    <source>
        <dbReference type="ARBA" id="ARBA00023125"/>
    </source>
</evidence>
<dbReference type="Proteomes" id="UP000218965">
    <property type="component" value="Chromosome"/>
</dbReference>
<name>A0A0U5B9S2_9MICO</name>
<gene>
    <name evidence="7" type="primary">sorC</name>
    <name evidence="7" type="ORF">MalAC0309_1716</name>
</gene>
<dbReference type="Gene3D" id="3.40.50.1360">
    <property type="match status" value="1"/>
</dbReference>
<keyword evidence="3" id="KW-0238">DNA-binding</keyword>
<proteinExistence type="inferred from homology"/>
<feature type="domain" description="Sugar-binding" evidence="6">
    <location>
        <begin position="65"/>
        <end position="313"/>
    </location>
</feature>
<dbReference type="OrthoDB" id="186585at2"/>
<dbReference type="AlphaFoldDB" id="A0A0U5B9S2"/>
<protein>
    <submittedName>
        <fullName evidence="7">Transcriptional regulator</fullName>
    </submittedName>
</protein>
<keyword evidence="2" id="KW-0805">Transcription regulation</keyword>
<sequence length="354" mass="37899">MPLDTSDSELLAVRAAELYYEENKTQDEIGAILRITRWKVGRLLAQARDRGIIRIEIVHPRARRLGLERDLAAQFGLKDAVVVPAPLDDVELQSRVAEAAADYLVSMRPIPRLLGLSWGRTLHQVAEALPVGWSTGVNVVQVNGGVSLSKRPGTAAATATMIAQKAGGQATLLPTPAILERLETKRAIEGDRTVGGVIQLARTANAYLYSAGPADTSSVHVDSGYLTADDITRLVDLGAVGDVLGRYITADGEIADPELDARTLGLGLDELRAATTSILAVGGETKHPVARAIVTHGLCSVLVTDEHTARFLLGRDRDADRDADRDSDRDADRDADLDHSTDSTPSTAPREDTP</sequence>
<evidence type="ECO:0000256" key="5">
    <source>
        <dbReference type="SAM" id="MobiDB-lite"/>
    </source>
</evidence>
<dbReference type="InterPro" id="IPR037171">
    <property type="entry name" value="NagB/RpiA_transferase-like"/>
</dbReference>
<dbReference type="PANTHER" id="PTHR34294:SF1">
    <property type="entry name" value="TRANSCRIPTIONAL REGULATOR LSRR"/>
    <property type="match status" value="1"/>
</dbReference>
<evidence type="ECO:0000313" key="8">
    <source>
        <dbReference type="Proteomes" id="UP000218965"/>
    </source>
</evidence>
<accession>A0A0U5B9S2</accession>
<keyword evidence="4" id="KW-0804">Transcription</keyword>
<dbReference type="Gene3D" id="1.10.10.10">
    <property type="entry name" value="Winged helix-like DNA-binding domain superfamily/Winged helix DNA-binding domain"/>
    <property type="match status" value="1"/>
</dbReference>
<comment type="similarity">
    <text evidence="1">Belongs to the SorC transcriptional regulatory family.</text>
</comment>
<dbReference type="GO" id="GO:0030246">
    <property type="term" value="F:carbohydrate binding"/>
    <property type="evidence" value="ECO:0007669"/>
    <property type="project" value="InterPro"/>
</dbReference>
<evidence type="ECO:0000259" key="6">
    <source>
        <dbReference type="Pfam" id="PF04198"/>
    </source>
</evidence>
<dbReference type="Pfam" id="PF04198">
    <property type="entry name" value="Sugar-bind"/>
    <property type="match status" value="1"/>
</dbReference>
<evidence type="ECO:0000256" key="1">
    <source>
        <dbReference type="ARBA" id="ARBA00010466"/>
    </source>
</evidence>
<evidence type="ECO:0000256" key="4">
    <source>
        <dbReference type="ARBA" id="ARBA00023163"/>
    </source>
</evidence>
<evidence type="ECO:0000256" key="2">
    <source>
        <dbReference type="ARBA" id="ARBA00023015"/>
    </source>
</evidence>
<dbReference type="InterPro" id="IPR007324">
    <property type="entry name" value="Sugar-bd_dom_put"/>
</dbReference>
<dbReference type="EMBL" id="AP017315">
    <property type="protein sequence ID" value="BAU32564.1"/>
    <property type="molecule type" value="Genomic_DNA"/>
</dbReference>
<dbReference type="GO" id="GO:0003677">
    <property type="term" value="F:DNA binding"/>
    <property type="evidence" value="ECO:0007669"/>
    <property type="project" value="UniProtKB-KW"/>
</dbReference>
<dbReference type="InterPro" id="IPR051054">
    <property type="entry name" value="SorC_transcr_regulators"/>
</dbReference>
<dbReference type="InterPro" id="IPR036388">
    <property type="entry name" value="WH-like_DNA-bd_sf"/>
</dbReference>
<feature type="region of interest" description="Disordered" evidence="5">
    <location>
        <begin position="316"/>
        <end position="354"/>
    </location>
</feature>
<dbReference type="SUPFAM" id="SSF100950">
    <property type="entry name" value="NagB/RpiA/CoA transferase-like"/>
    <property type="match status" value="1"/>
</dbReference>
<evidence type="ECO:0000313" key="7">
    <source>
        <dbReference type="EMBL" id="BAU32564.1"/>
    </source>
</evidence>
<reference evidence="7 8" key="2">
    <citation type="submission" date="2016-01" db="EMBL/GenBank/DDBJ databases">
        <title>Microcella alkaliphila JAM AC0309 whole genome shotgun sequence.</title>
        <authorList>
            <person name="Kurata A."/>
            <person name="Hirose Y."/>
            <person name="Kishimoto N."/>
            <person name="Kobayashi T."/>
        </authorList>
    </citation>
    <scope>NUCLEOTIDE SEQUENCE [LARGE SCALE GENOMIC DNA]</scope>
    <source>
        <strain evidence="7 8">JAM AC0309</strain>
    </source>
</reference>
<dbReference type="KEGG" id="malk:MalAC0309_1716"/>
<organism evidence="7 8">
    <name type="scientific">Microcella alkaliphila</name>
    <dbReference type="NCBI Taxonomy" id="279828"/>
    <lineage>
        <taxon>Bacteria</taxon>
        <taxon>Bacillati</taxon>
        <taxon>Actinomycetota</taxon>
        <taxon>Actinomycetes</taxon>
        <taxon>Micrococcales</taxon>
        <taxon>Microbacteriaceae</taxon>
        <taxon>Microcella</taxon>
    </lineage>
</organism>
<feature type="compositionally biased region" description="Basic and acidic residues" evidence="5">
    <location>
        <begin position="316"/>
        <end position="341"/>
    </location>
</feature>
<dbReference type="RefSeq" id="WP_096421845.1">
    <property type="nucleotide sequence ID" value="NZ_AP017315.1"/>
</dbReference>